<organism evidence="11 12">
    <name type="scientific">Dillenia turbinata</name>
    <dbReference type="NCBI Taxonomy" id="194707"/>
    <lineage>
        <taxon>Eukaryota</taxon>
        <taxon>Viridiplantae</taxon>
        <taxon>Streptophyta</taxon>
        <taxon>Embryophyta</taxon>
        <taxon>Tracheophyta</taxon>
        <taxon>Spermatophyta</taxon>
        <taxon>Magnoliopsida</taxon>
        <taxon>eudicotyledons</taxon>
        <taxon>Gunneridae</taxon>
        <taxon>Pentapetalae</taxon>
        <taxon>Dilleniales</taxon>
        <taxon>Dilleniaceae</taxon>
        <taxon>Dillenia</taxon>
    </lineage>
</organism>
<evidence type="ECO:0000256" key="1">
    <source>
        <dbReference type="ARBA" id="ARBA00004609"/>
    </source>
</evidence>
<feature type="signal peptide" evidence="9">
    <location>
        <begin position="1"/>
        <end position="22"/>
    </location>
</feature>
<accession>A0AAN8UUY4</accession>
<evidence type="ECO:0000256" key="4">
    <source>
        <dbReference type="ARBA" id="ARBA00022622"/>
    </source>
</evidence>
<evidence type="ECO:0000256" key="7">
    <source>
        <dbReference type="ARBA" id="ARBA00023180"/>
    </source>
</evidence>
<evidence type="ECO:0000256" key="5">
    <source>
        <dbReference type="ARBA" id="ARBA00022729"/>
    </source>
</evidence>
<sequence>MASLFYSLLQLFLTSLLPTALSQSPSDATIANCGTRLLPLTAWAPFVQGSAQSPVQPCCDNLRLLYSQVPSCLCLLLKSSTMSPFPINATLALELPSLCNLQANISSCPGMLVPPGSSGSQVSFSTNATTAPASPEVTLAPTPSIVGFGMGSSVGVNWQTERVFAVLVACVLLLF</sequence>
<evidence type="ECO:0000259" key="10">
    <source>
        <dbReference type="SMART" id="SM00499"/>
    </source>
</evidence>
<dbReference type="SUPFAM" id="SSF47699">
    <property type="entry name" value="Bifunctional inhibitor/lipid-transfer protein/seed storage 2S albumin"/>
    <property type="match status" value="1"/>
</dbReference>
<keyword evidence="6" id="KW-1015">Disulfide bond</keyword>
<keyword evidence="4" id="KW-0472">Membrane</keyword>
<dbReference type="Pfam" id="PF14368">
    <property type="entry name" value="LTP_2"/>
    <property type="match status" value="1"/>
</dbReference>
<protein>
    <submittedName>
        <fullName evidence="11">Bifunctional inhibitor/plant lipid transfer protein/seed storage helical domain</fullName>
    </submittedName>
</protein>
<comment type="caution">
    <text evidence="11">The sequence shown here is derived from an EMBL/GenBank/DDBJ whole genome shotgun (WGS) entry which is preliminary data.</text>
</comment>
<keyword evidence="3" id="KW-1003">Cell membrane</keyword>
<feature type="domain" description="Bifunctional inhibitor/plant lipid transfer protein/seed storage helical" evidence="10">
    <location>
        <begin position="33"/>
        <end position="108"/>
    </location>
</feature>
<dbReference type="CDD" id="cd00010">
    <property type="entry name" value="AAI_LTSS"/>
    <property type="match status" value="1"/>
</dbReference>
<evidence type="ECO:0000313" key="11">
    <source>
        <dbReference type="EMBL" id="KAK6921159.1"/>
    </source>
</evidence>
<keyword evidence="7" id="KW-0325">Glycoprotein</keyword>
<dbReference type="AlphaFoldDB" id="A0AAN8UUY4"/>
<reference evidence="11 12" key="1">
    <citation type="submission" date="2023-12" db="EMBL/GenBank/DDBJ databases">
        <title>A high-quality genome assembly for Dillenia turbinata (Dilleniales).</title>
        <authorList>
            <person name="Chanderbali A."/>
        </authorList>
    </citation>
    <scope>NUCLEOTIDE SEQUENCE [LARGE SCALE GENOMIC DNA]</scope>
    <source>
        <strain evidence="11">LSX21</strain>
        <tissue evidence="11">Leaf</tissue>
    </source>
</reference>
<evidence type="ECO:0000256" key="8">
    <source>
        <dbReference type="ARBA" id="ARBA00023288"/>
    </source>
</evidence>
<keyword evidence="4" id="KW-0336">GPI-anchor</keyword>
<name>A0AAN8UUY4_9MAGN</name>
<proteinExistence type="inferred from homology"/>
<comment type="similarity">
    <text evidence="2">Belongs to the plant LTP family.</text>
</comment>
<dbReference type="GO" id="GO:0005886">
    <property type="term" value="C:plasma membrane"/>
    <property type="evidence" value="ECO:0007669"/>
    <property type="project" value="UniProtKB-SubCell"/>
</dbReference>
<evidence type="ECO:0000256" key="2">
    <source>
        <dbReference type="ARBA" id="ARBA00009748"/>
    </source>
</evidence>
<keyword evidence="5 9" id="KW-0732">Signal</keyword>
<keyword evidence="8" id="KW-0449">Lipoprotein</keyword>
<comment type="subcellular location">
    <subcellularLocation>
        <location evidence="1">Cell membrane</location>
        <topology evidence="1">Lipid-anchor</topology>
        <topology evidence="1">GPI-anchor</topology>
    </subcellularLocation>
</comment>
<feature type="chain" id="PRO_5042964446" evidence="9">
    <location>
        <begin position="23"/>
        <end position="175"/>
    </location>
</feature>
<evidence type="ECO:0000256" key="3">
    <source>
        <dbReference type="ARBA" id="ARBA00022475"/>
    </source>
</evidence>
<dbReference type="InterPro" id="IPR016140">
    <property type="entry name" value="Bifunc_inhib/LTP/seed_store"/>
</dbReference>
<dbReference type="Gene3D" id="1.10.110.10">
    <property type="entry name" value="Plant lipid-transfer and hydrophobic proteins"/>
    <property type="match status" value="1"/>
</dbReference>
<dbReference type="PANTHER" id="PTHR33044">
    <property type="entry name" value="BIFUNCTIONAL INHIBITOR/LIPID-TRANSFER PROTEIN/SEED STORAGE 2S ALBUMIN SUPERFAMILY PROTEIN-RELATED"/>
    <property type="match status" value="1"/>
</dbReference>
<dbReference type="Proteomes" id="UP001370490">
    <property type="component" value="Unassembled WGS sequence"/>
</dbReference>
<dbReference type="InterPro" id="IPR036312">
    <property type="entry name" value="Bifun_inhib/LTP/seed_sf"/>
</dbReference>
<dbReference type="GO" id="GO:0098552">
    <property type="term" value="C:side of membrane"/>
    <property type="evidence" value="ECO:0007669"/>
    <property type="project" value="UniProtKB-KW"/>
</dbReference>
<gene>
    <name evidence="11" type="ORF">RJ641_014837</name>
</gene>
<dbReference type="InterPro" id="IPR043325">
    <property type="entry name" value="LTSS"/>
</dbReference>
<dbReference type="EMBL" id="JBAMMX010000020">
    <property type="protein sequence ID" value="KAK6921159.1"/>
    <property type="molecule type" value="Genomic_DNA"/>
</dbReference>
<dbReference type="SMART" id="SM00499">
    <property type="entry name" value="AAI"/>
    <property type="match status" value="1"/>
</dbReference>
<keyword evidence="12" id="KW-1185">Reference proteome</keyword>
<evidence type="ECO:0000256" key="9">
    <source>
        <dbReference type="SAM" id="SignalP"/>
    </source>
</evidence>
<evidence type="ECO:0000256" key="6">
    <source>
        <dbReference type="ARBA" id="ARBA00023157"/>
    </source>
</evidence>
<evidence type="ECO:0000313" key="12">
    <source>
        <dbReference type="Proteomes" id="UP001370490"/>
    </source>
</evidence>